<dbReference type="GO" id="GO:0003995">
    <property type="term" value="F:acyl-CoA dehydrogenase activity"/>
    <property type="evidence" value="ECO:0007669"/>
    <property type="project" value="TreeGrafter"/>
</dbReference>
<dbReference type="Pfam" id="PF00441">
    <property type="entry name" value="Acyl-CoA_dh_1"/>
    <property type="match status" value="1"/>
</dbReference>
<dbReference type="Proteomes" id="UP000466607">
    <property type="component" value="Chromosome"/>
</dbReference>
<dbReference type="Pfam" id="PF02771">
    <property type="entry name" value="Acyl-CoA_dh_N"/>
    <property type="match status" value="1"/>
</dbReference>
<evidence type="ECO:0000259" key="7">
    <source>
        <dbReference type="Pfam" id="PF02771"/>
    </source>
</evidence>
<accession>A0AAD1IR16</accession>
<dbReference type="PANTHER" id="PTHR43884">
    <property type="entry name" value="ACYL-COA DEHYDROGENASE"/>
    <property type="match status" value="1"/>
</dbReference>
<comment type="cofactor">
    <cofactor evidence="1">
        <name>FAD</name>
        <dbReference type="ChEBI" id="CHEBI:57692"/>
    </cofactor>
</comment>
<organism evidence="8 9">
    <name type="scientific">Mycolicibacterium litorale</name>
    <dbReference type="NCBI Taxonomy" id="758802"/>
    <lineage>
        <taxon>Bacteria</taxon>
        <taxon>Bacillati</taxon>
        <taxon>Actinomycetota</taxon>
        <taxon>Actinomycetes</taxon>
        <taxon>Mycobacteriales</taxon>
        <taxon>Mycobacteriaceae</taxon>
        <taxon>Mycolicibacterium</taxon>
    </lineage>
</organism>
<evidence type="ECO:0000313" key="9">
    <source>
        <dbReference type="Proteomes" id="UP000466607"/>
    </source>
</evidence>
<dbReference type="InterPro" id="IPR009100">
    <property type="entry name" value="AcylCoA_DH/oxidase_NM_dom_sf"/>
</dbReference>
<reference evidence="8 9" key="1">
    <citation type="journal article" date="2019" name="Emerg. Microbes Infect.">
        <title>Comprehensive subspecies identification of 175 nontuberculous mycobacteria species based on 7547 genomic profiles.</title>
        <authorList>
            <person name="Matsumoto Y."/>
            <person name="Kinjo T."/>
            <person name="Motooka D."/>
            <person name="Nabeya D."/>
            <person name="Jung N."/>
            <person name="Uechi K."/>
            <person name="Horii T."/>
            <person name="Iida T."/>
            <person name="Fujita J."/>
            <person name="Nakamura S."/>
        </authorList>
    </citation>
    <scope>NUCLEOTIDE SEQUENCE [LARGE SCALE GENOMIC DNA]</scope>
    <source>
        <strain evidence="8 9">JCM 17423</strain>
    </source>
</reference>
<dbReference type="InterPro" id="IPR036250">
    <property type="entry name" value="AcylCo_DH-like_C"/>
</dbReference>
<dbReference type="PANTHER" id="PTHR43884:SF20">
    <property type="entry name" value="ACYL-COA DEHYDROGENASE FADE28"/>
    <property type="match status" value="1"/>
</dbReference>
<evidence type="ECO:0000256" key="1">
    <source>
        <dbReference type="ARBA" id="ARBA00001974"/>
    </source>
</evidence>
<evidence type="ECO:0000256" key="3">
    <source>
        <dbReference type="ARBA" id="ARBA00022630"/>
    </source>
</evidence>
<evidence type="ECO:0000313" key="8">
    <source>
        <dbReference type="EMBL" id="BBY19639.1"/>
    </source>
</evidence>
<name>A0AAD1IR16_9MYCO</name>
<dbReference type="InterPro" id="IPR037069">
    <property type="entry name" value="AcylCoA_DH/ox_N_sf"/>
</dbReference>
<evidence type="ECO:0000256" key="5">
    <source>
        <dbReference type="ARBA" id="ARBA00023002"/>
    </source>
</evidence>
<keyword evidence="4" id="KW-0274">FAD</keyword>
<dbReference type="SUPFAM" id="SSF47203">
    <property type="entry name" value="Acyl-CoA dehydrogenase C-terminal domain-like"/>
    <property type="match status" value="1"/>
</dbReference>
<evidence type="ECO:0000256" key="4">
    <source>
        <dbReference type="ARBA" id="ARBA00022827"/>
    </source>
</evidence>
<dbReference type="InterPro" id="IPR009075">
    <property type="entry name" value="AcylCo_DH/oxidase_C"/>
</dbReference>
<dbReference type="EMBL" id="AP022586">
    <property type="protein sequence ID" value="BBY19639.1"/>
    <property type="molecule type" value="Genomic_DNA"/>
</dbReference>
<sequence length="328" mass="34094">MMTGFREFHDELRSVAGDLLAKDGAVDWPVLAGAGWTGLEVPEHLGGAGATFAETAVICAEIGRAAGTTDHLGSAVLAVGALNLLTPSRIRDELLAGTAAGTVRSAVVIDGFSHQDGRVRGRAEFVPDAVGADRLLLLAGDVLVEAVPTVTPQPVLDETRRLAVVTAAGVEVTNVLPVGPHAARTLRDRAAVAIACDSLGLAEAMLSATVEYAKVRHQFGRPIGSFQAVKHACADMLVQIEVCRQLVEAAVDAVATDSGDVTTAAAMAKSHVCSAAVGIAGKAMQLHGGIGYTWESGIHVYLKRAALNRSMFGSPAAHRRQLARRYGN</sequence>
<dbReference type="SUPFAM" id="SSF56645">
    <property type="entry name" value="Acyl-CoA dehydrogenase NM domain-like"/>
    <property type="match status" value="1"/>
</dbReference>
<dbReference type="Gene3D" id="1.20.140.10">
    <property type="entry name" value="Butyryl-CoA Dehydrogenase, subunit A, domain 3"/>
    <property type="match status" value="1"/>
</dbReference>
<dbReference type="GO" id="GO:0050660">
    <property type="term" value="F:flavin adenine dinucleotide binding"/>
    <property type="evidence" value="ECO:0007669"/>
    <property type="project" value="InterPro"/>
</dbReference>
<proteinExistence type="inferred from homology"/>
<gene>
    <name evidence="8" type="ORF">MLIT_52310</name>
</gene>
<keyword evidence="3" id="KW-0285">Flavoprotein</keyword>
<dbReference type="AlphaFoldDB" id="A0AAD1IR16"/>
<dbReference type="Gene3D" id="1.10.540.10">
    <property type="entry name" value="Acyl-CoA dehydrogenase/oxidase, N-terminal domain"/>
    <property type="match status" value="1"/>
</dbReference>
<dbReference type="InterPro" id="IPR013786">
    <property type="entry name" value="AcylCoA_DH/ox_N"/>
</dbReference>
<evidence type="ECO:0000256" key="2">
    <source>
        <dbReference type="ARBA" id="ARBA00009347"/>
    </source>
</evidence>
<feature type="domain" description="Acyl-CoA dehydrogenase/oxidase C-terminal" evidence="6">
    <location>
        <begin position="189"/>
        <end position="326"/>
    </location>
</feature>
<keyword evidence="5" id="KW-0560">Oxidoreductase</keyword>
<comment type="similarity">
    <text evidence="2">Belongs to the acyl-CoA dehydrogenase family.</text>
</comment>
<protein>
    <submittedName>
        <fullName evidence="8">Acyl-CoA dehydrogenase</fullName>
    </submittedName>
</protein>
<keyword evidence="9" id="KW-1185">Reference proteome</keyword>
<feature type="domain" description="Acyl-CoA dehydrogenase/oxidase N-terminal" evidence="7">
    <location>
        <begin position="25"/>
        <end position="101"/>
    </location>
</feature>
<evidence type="ECO:0000259" key="6">
    <source>
        <dbReference type="Pfam" id="PF00441"/>
    </source>
</evidence>